<gene>
    <name evidence="6" type="ORF">RBB84_19895</name>
</gene>
<dbReference type="RefSeq" id="WP_254583425.1">
    <property type="nucleotide sequence ID" value="NZ_CP132970.1"/>
</dbReference>
<dbReference type="InterPro" id="IPR001647">
    <property type="entry name" value="HTH_TetR"/>
</dbReference>
<dbReference type="GO" id="GO:0000976">
    <property type="term" value="F:transcription cis-regulatory region binding"/>
    <property type="evidence" value="ECO:0007669"/>
    <property type="project" value="TreeGrafter"/>
</dbReference>
<evidence type="ECO:0000259" key="5">
    <source>
        <dbReference type="PROSITE" id="PS50977"/>
    </source>
</evidence>
<dbReference type="GO" id="GO:0003700">
    <property type="term" value="F:DNA-binding transcription factor activity"/>
    <property type="evidence" value="ECO:0007669"/>
    <property type="project" value="TreeGrafter"/>
</dbReference>
<dbReference type="Gene3D" id="1.10.357.10">
    <property type="entry name" value="Tetracycline Repressor, domain 2"/>
    <property type="match status" value="1"/>
</dbReference>
<dbReference type="InterPro" id="IPR050109">
    <property type="entry name" value="HTH-type_TetR-like_transc_reg"/>
</dbReference>
<protein>
    <submittedName>
        <fullName evidence="6">TetR/AcrR family transcriptional regulator</fullName>
    </submittedName>
</protein>
<name>A0AAU7UUF8_9NOCA</name>
<evidence type="ECO:0000313" key="6">
    <source>
        <dbReference type="EMBL" id="XBW03522.1"/>
    </source>
</evidence>
<feature type="domain" description="HTH tetR-type" evidence="5">
    <location>
        <begin position="17"/>
        <end position="77"/>
    </location>
</feature>
<dbReference type="EMBL" id="CP132970">
    <property type="protein sequence ID" value="XBW03522.1"/>
    <property type="molecule type" value="Genomic_DNA"/>
</dbReference>
<dbReference type="AlphaFoldDB" id="A0AAU7UUF8"/>
<dbReference type="PROSITE" id="PS50977">
    <property type="entry name" value="HTH_TETR_2"/>
    <property type="match status" value="1"/>
</dbReference>
<feature type="DNA-binding region" description="H-T-H motif" evidence="4">
    <location>
        <begin position="40"/>
        <end position="59"/>
    </location>
</feature>
<dbReference type="KEGG" id="rhox:RBB84_19895"/>
<sequence>MSNVQDHARARRKDAGGERRNQLLSAAAECFDEVGVGAVTVEMIAARAHTSRPTFYAYFRSKEEIFLAVVEKIADELTEAQFLEGIETAAPAEVLAATTRAYAEVIFTHGGLVGLIDVAASVNPEVEAIWGSVRRRTMRRFANYLNGLDSDLIDPAVAPERLVLMIADSIHYGAKRLVHSSPEEKQQFIADQILLTERLVGIGARPARDTHSEER</sequence>
<dbReference type="PANTHER" id="PTHR30055:SF234">
    <property type="entry name" value="HTH-TYPE TRANSCRIPTIONAL REGULATOR BETI"/>
    <property type="match status" value="1"/>
</dbReference>
<dbReference type="Gene3D" id="1.10.10.60">
    <property type="entry name" value="Homeodomain-like"/>
    <property type="match status" value="1"/>
</dbReference>
<evidence type="ECO:0000256" key="3">
    <source>
        <dbReference type="ARBA" id="ARBA00023163"/>
    </source>
</evidence>
<dbReference type="Pfam" id="PF00440">
    <property type="entry name" value="TetR_N"/>
    <property type="match status" value="1"/>
</dbReference>
<evidence type="ECO:0000256" key="1">
    <source>
        <dbReference type="ARBA" id="ARBA00023015"/>
    </source>
</evidence>
<evidence type="ECO:0000256" key="4">
    <source>
        <dbReference type="PROSITE-ProRule" id="PRU00335"/>
    </source>
</evidence>
<dbReference type="InterPro" id="IPR009057">
    <property type="entry name" value="Homeodomain-like_sf"/>
</dbReference>
<dbReference type="SUPFAM" id="SSF46689">
    <property type="entry name" value="Homeodomain-like"/>
    <property type="match status" value="1"/>
</dbReference>
<organism evidence="6">
    <name type="scientific">Rhodococcus sp. D-6</name>
    <dbReference type="NCBI Taxonomy" id="1387842"/>
    <lineage>
        <taxon>Bacteria</taxon>
        <taxon>Bacillati</taxon>
        <taxon>Actinomycetota</taxon>
        <taxon>Actinomycetes</taxon>
        <taxon>Mycobacteriales</taxon>
        <taxon>Nocardiaceae</taxon>
        <taxon>Rhodococcus</taxon>
    </lineage>
</organism>
<evidence type="ECO:0000256" key="2">
    <source>
        <dbReference type="ARBA" id="ARBA00023125"/>
    </source>
</evidence>
<keyword evidence="3" id="KW-0804">Transcription</keyword>
<reference evidence="6" key="1">
    <citation type="submission" date="2023-08" db="EMBL/GenBank/DDBJ databases">
        <title>The novel hydrolase IpcH responsible for the initial isoprocarb degradation step in Rhodococcus sp. D-6.</title>
        <authorList>
            <person name="Zhu Q."/>
        </authorList>
    </citation>
    <scope>NUCLEOTIDE SEQUENCE</scope>
    <source>
        <strain evidence="6">D-6</strain>
    </source>
</reference>
<proteinExistence type="predicted"/>
<dbReference type="PANTHER" id="PTHR30055">
    <property type="entry name" value="HTH-TYPE TRANSCRIPTIONAL REGULATOR RUTR"/>
    <property type="match status" value="1"/>
</dbReference>
<keyword evidence="1" id="KW-0805">Transcription regulation</keyword>
<accession>A0AAU7UUF8</accession>
<keyword evidence="2 4" id="KW-0238">DNA-binding</keyword>
<dbReference type="PRINTS" id="PR00455">
    <property type="entry name" value="HTHTETR"/>
</dbReference>